<proteinExistence type="inferred from homology"/>
<sequence length="643" mass="70764">MIFQAGPAISRRLFCHRSHLALYFSQRHPFSDPFRLTRSYSSRANMSPDSAPISIEQLEQDIAQQQSLFNELRTKHAAGSPELDEAKKKLSELKATLGKAKGKASGSADATGGKKKERLLLKTAKGTRDYGPGEMFCREHIERIVKECFTTYGGSCLDTPVFERKDVLTDKYGEDSKLIFDLMDQGGEQLALRYDHTVPLARYLAMIGGTNTQSKIWQVGKVYRRDNPVMSKGRMREFLQADFDISGVWDPMIPDAEILSLLCTILTKLEVGEFVIKVNNRKILDGIFEICGVPSDKIRTISSAVDKLDKSLWAEVKKEMTLEKGLDPAVADKIGGPELINKLAEDPAIVANASAKQGLEEMKILASLLQAYKVIDKISFDMSLARGLDYYTGIIYEATVEASAPPWLKAAQAAAAAQVGNPAPNTLTSTEPSPPAPLPTKKDKKPKKKTDGEEEDEVDDSQVGVGSIAAGGRYDGLVGSFSSAAAGDKDKNKGHLPCVGVSIGMDRIFSLLWPKWVEKGMRSKETMVYVMSAGDGLLVERVSLVSELREAGIKTDFLAKNKPKLPAQFAAGERDEAPFAVMIGGDELKAGLVTVKEQKWEFVDGKKVKVQSSDQGTKVRRDELAQWIKNTKTYREWDTGRLI</sequence>
<dbReference type="InterPro" id="IPR004154">
    <property type="entry name" value="Anticodon-bd"/>
</dbReference>
<dbReference type="InterPro" id="IPR045864">
    <property type="entry name" value="aa-tRNA-synth_II/BPL/LPL"/>
</dbReference>
<evidence type="ECO:0000256" key="6">
    <source>
        <dbReference type="ARBA" id="ARBA00022917"/>
    </source>
</evidence>
<evidence type="ECO:0000256" key="7">
    <source>
        <dbReference type="ARBA" id="ARBA00023146"/>
    </source>
</evidence>
<dbReference type="GO" id="GO:0006427">
    <property type="term" value="P:histidyl-tRNA aminoacylation"/>
    <property type="evidence" value="ECO:0007669"/>
    <property type="project" value="TreeGrafter"/>
</dbReference>
<evidence type="ECO:0000256" key="8">
    <source>
        <dbReference type="ARBA" id="ARBA00047639"/>
    </source>
</evidence>
<evidence type="ECO:0000256" key="2">
    <source>
        <dbReference type="ARBA" id="ARBA00012815"/>
    </source>
</evidence>
<organism evidence="12 13">
    <name type="scientific">Leucocoprinus leucothites</name>
    <dbReference type="NCBI Taxonomy" id="201217"/>
    <lineage>
        <taxon>Eukaryota</taxon>
        <taxon>Fungi</taxon>
        <taxon>Dikarya</taxon>
        <taxon>Basidiomycota</taxon>
        <taxon>Agaricomycotina</taxon>
        <taxon>Agaricomycetes</taxon>
        <taxon>Agaricomycetidae</taxon>
        <taxon>Agaricales</taxon>
        <taxon>Agaricineae</taxon>
        <taxon>Agaricaceae</taxon>
        <taxon>Leucocoprinus</taxon>
    </lineage>
</organism>
<dbReference type="GO" id="GO:0003723">
    <property type="term" value="F:RNA binding"/>
    <property type="evidence" value="ECO:0007669"/>
    <property type="project" value="TreeGrafter"/>
</dbReference>
<keyword evidence="3" id="KW-0436">Ligase</keyword>
<dbReference type="GO" id="GO:0005829">
    <property type="term" value="C:cytosol"/>
    <property type="evidence" value="ECO:0007669"/>
    <property type="project" value="TreeGrafter"/>
</dbReference>
<dbReference type="InterPro" id="IPR041715">
    <property type="entry name" value="HisRS-like_core"/>
</dbReference>
<gene>
    <name evidence="12" type="ORF">D9756_006250</name>
</gene>
<keyword evidence="7" id="KW-0030">Aminoacyl-tRNA synthetase</keyword>
<dbReference type="GO" id="GO:0005524">
    <property type="term" value="F:ATP binding"/>
    <property type="evidence" value="ECO:0007669"/>
    <property type="project" value="UniProtKB-KW"/>
</dbReference>
<comment type="catalytic activity">
    <reaction evidence="8">
        <text>tRNA(His) + L-histidine + ATP = L-histidyl-tRNA(His) + AMP + diphosphate + H(+)</text>
        <dbReference type="Rhea" id="RHEA:17313"/>
        <dbReference type="Rhea" id="RHEA-COMP:9665"/>
        <dbReference type="Rhea" id="RHEA-COMP:9689"/>
        <dbReference type="ChEBI" id="CHEBI:15378"/>
        <dbReference type="ChEBI" id="CHEBI:30616"/>
        <dbReference type="ChEBI" id="CHEBI:33019"/>
        <dbReference type="ChEBI" id="CHEBI:57595"/>
        <dbReference type="ChEBI" id="CHEBI:78442"/>
        <dbReference type="ChEBI" id="CHEBI:78527"/>
        <dbReference type="ChEBI" id="CHEBI:456215"/>
        <dbReference type="EC" id="6.1.1.21"/>
    </reaction>
</comment>
<dbReference type="SUPFAM" id="SSF55681">
    <property type="entry name" value="Class II aaRS and biotin synthetases"/>
    <property type="match status" value="1"/>
</dbReference>
<dbReference type="EMBL" id="JAACJO010000011">
    <property type="protein sequence ID" value="KAF5352484.1"/>
    <property type="molecule type" value="Genomic_DNA"/>
</dbReference>
<feature type="domain" description="Aminoacyl-transfer RNA synthetases class-II family profile" evidence="11">
    <location>
        <begin position="138"/>
        <end position="512"/>
    </location>
</feature>
<keyword evidence="4" id="KW-0547">Nucleotide-binding</keyword>
<dbReference type="InterPro" id="IPR033656">
    <property type="entry name" value="HisRS_anticodon"/>
</dbReference>
<dbReference type="CDD" id="cd00773">
    <property type="entry name" value="HisRS-like_core"/>
    <property type="match status" value="1"/>
</dbReference>
<comment type="caution">
    <text evidence="12">The sequence shown here is derived from an EMBL/GenBank/DDBJ whole genome shotgun (WGS) entry which is preliminary data.</text>
</comment>
<dbReference type="InterPro" id="IPR036621">
    <property type="entry name" value="Anticodon-bd_dom_sf"/>
</dbReference>
<dbReference type="GO" id="GO:0032543">
    <property type="term" value="P:mitochondrial translation"/>
    <property type="evidence" value="ECO:0007669"/>
    <property type="project" value="TreeGrafter"/>
</dbReference>
<evidence type="ECO:0000256" key="10">
    <source>
        <dbReference type="SAM" id="MobiDB-lite"/>
    </source>
</evidence>
<name>A0A8H5FXE5_9AGAR</name>
<dbReference type="PANTHER" id="PTHR11476:SF7">
    <property type="entry name" value="HISTIDINE--TRNA LIGASE"/>
    <property type="match status" value="1"/>
</dbReference>
<dbReference type="EC" id="6.1.1.21" evidence="2"/>
<evidence type="ECO:0000256" key="3">
    <source>
        <dbReference type="ARBA" id="ARBA00022598"/>
    </source>
</evidence>
<dbReference type="Gene3D" id="3.40.50.800">
    <property type="entry name" value="Anticodon-binding domain"/>
    <property type="match status" value="1"/>
</dbReference>
<dbReference type="FunFam" id="3.40.50.800:FF:000012">
    <property type="entry name" value="Histidine--tRNA ligase, cytoplasmic"/>
    <property type="match status" value="1"/>
</dbReference>
<dbReference type="GO" id="GO:0004821">
    <property type="term" value="F:histidine-tRNA ligase activity"/>
    <property type="evidence" value="ECO:0007669"/>
    <property type="project" value="UniProtKB-EC"/>
</dbReference>
<evidence type="ECO:0000313" key="12">
    <source>
        <dbReference type="EMBL" id="KAF5352484.1"/>
    </source>
</evidence>
<dbReference type="Proteomes" id="UP000559027">
    <property type="component" value="Unassembled WGS sequence"/>
</dbReference>
<evidence type="ECO:0000256" key="5">
    <source>
        <dbReference type="ARBA" id="ARBA00022840"/>
    </source>
</evidence>
<dbReference type="AlphaFoldDB" id="A0A8H5FXE5"/>
<dbReference type="Gene3D" id="3.30.930.10">
    <property type="entry name" value="Bira Bifunctional Protein, Domain 2"/>
    <property type="match status" value="2"/>
</dbReference>
<keyword evidence="5" id="KW-0067">ATP-binding</keyword>
<dbReference type="Pfam" id="PF03129">
    <property type="entry name" value="HGTP_anticodon"/>
    <property type="match status" value="1"/>
</dbReference>
<evidence type="ECO:0000256" key="9">
    <source>
        <dbReference type="SAM" id="Coils"/>
    </source>
</evidence>
<reference evidence="12 13" key="1">
    <citation type="journal article" date="2020" name="ISME J.">
        <title>Uncovering the hidden diversity of litter-decomposition mechanisms in mushroom-forming fungi.</title>
        <authorList>
            <person name="Floudas D."/>
            <person name="Bentzer J."/>
            <person name="Ahren D."/>
            <person name="Johansson T."/>
            <person name="Persson P."/>
            <person name="Tunlid A."/>
        </authorList>
    </citation>
    <scope>NUCLEOTIDE SEQUENCE [LARGE SCALE GENOMIC DNA]</scope>
    <source>
        <strain evidence="12 13">CBS 146.42</strain>
    </source>
</reference>
<protein>
    <recommendedName>
        <fullName evidence="2">histidine--tRNA ligase</fullName>
        <ecNumber evidence="2">6.1.1.21</ecNumber>
    </recommendedName>
</protein>
<dbReference type="InterPro" id="IPR006195">
    <property type="entry name" value="aa-tRNA-synth_II"/>
</dbReference>
<evidence type="ECO:0000256" key="1">
    <source>
        <dbReference type="ARBA" id="ARBA00008226"/>
    </source>
</evidence>
<feature type="region of interest" description="Disordered" evidence="10">
    <location>
        <begin position="421"/>
        <end position="464"/>
    </location>
</feature>
<dbReference type="OrthoDB" id="1906957at2759"/>
<evidence type="ECO:0000313" key="13">
    <source>
        <dbReference type="Proteomes" id="UP000559027"/>
    </source>
</evidence>
<dbReference type="PANTHER" id="PTHR11476">
    <property type="entry name" value="HISTIDYL-TRNA SYNTHETASE"/>
    <property type="match status" value="1"/>
</dbReference>
<accession>A0A8H5FXE5</accession>
<keyword evidence="6" id="KW-0648">Protein biosynthesis</keyword>
<dbReference type="SUPFAM" id="SSF52954">
    <property type="entry name" value="Class II aaRS ABD-related"/>
    <property type="match status" value="1"/>
</dbReference>
<dbReference type="CDD" id="cd00859">
    <property type="entry name" value="HisRS_anticodon"/>
    <property type="match status" value="1"/>
</dbReference>
<keyword evidence="9" id="KW-0175">Coiled coil</keyword>
<dbReference type="GO" id="GO:0005739">
    <property type="term" value="C:mitochondrion"/>
    <property type="evidence" value="ECO:0007669"/>
    <property type="project" value="TreeGrafter"/>
</dbReference>
<dbReference type="Pfam" id="PF13393">
    <property type="entry name" value="tRNA-synt_His"/>
    <property type="match status" value="1"/>
</dbReference>
<comment type="similarity">
    <text evidence="1">Belongs to the class-II aminoacyl-tRNA synthetase family.</text>
</comment>
<evidence type="ECO:0000259" key="11">
    <source>
        <dbReference type="PROSITE" id="PS50862"/>
    </source>
</evidence>
<evidence type="ECO:0000256" key="4">
    <source>
        <dbReference type="ARBA" id="ARBA00022741"/>
    </source>
</evidence>
<feature type="coiled-coil region" evidence="9">
    <location>
        <begin position="55"/>
        <end position="103"/>
    </location>
</feature>
<keyword evidence="13" id="KW-1185">Reference proteome</keyword>
<dbReference type="PROSITE" id="PS50862">
    <property type="entry name" value="AA_TRNA_LIGASE_II"/>
    <property type="match status" value="1"/>
</dbReference>